<proteinExistence type="predicted"/>
<sequence>MTRGMIDVVYDNKAAKTALEQYALTRKNAKTNYLQLSSFDKHARVNSVQGFPEYYDVIKPQGGSKAVRLGIYSGEDESSIGEAVVRYQGVLCEYDLPPIRKQIRIDARTKRYMSQSISVIGLGSATFDQAYDGIYAIAERMSRYLEDSVLPTLDDKEYLGYRGLRASNRYFSWKGSKGTSPSVPFTKDVDPSNFLQSMLGSDFEHTKENEVIYMACTGGSDGKPSYTPKDPATFLPGDIVEVQVSFAAFQTRDGNNKLEILQAARIAKMKSDNDKRTHMSPIGKRKTGYEDDDTEITRKKMKGLSMADGTKDGNSGS</sequence>
<evidence type="ECO:0000256" key="1">
    <source>
        <dbReference type="SAM" id="MobiDB-lite"/>
    </source>
</evidence>
<feature type="region of interest" description="Disordered" evidence="1">
    <location>
        <begin position="270"/>
        <end position="317"/>
    </location>
</feature>
<name>A0A166EAV9_9AGAM</name>
<keyword evidence="3" id="KW-1185">Reference proteome</keyword>
<dbReference type="EMBL" id="KV417603">
    <property type="protein sequence ID" value="KZP15578.1"/>
    <property type="molecule type" value="Genomic_DNA"/>
</dbReference>
<evidence type="ECO:0000313" key="3">
    <source>
        <dbReference type="Proteomes" id="UP000076532"/>
    </source>
</evidence>
<reference evidence="2 3" key="1">
    <citation type="journal article" date="2016" name="Mol. Biol. Evol.">
        <title>Comparative Genomics of Early-Diverging Mushroom-Forming Fungi Provides Insights into the Origins of Lignocellulose Decay Capabilities.</title>
        <authorList>
            <person name="Nagy L.G."/>
            <person name="Riley R."/>
            <person name="Tritt A."/>
            <person name="Adam C."/>
            <person name="Daum C."/>
            <person name="Floudas D."/>
            <person name="Sun H."/>
            <person name="Yadav J.S."/>
            <person name="Pangilinan J."/>
            <person name="Larsson K.H."/>
            <person name="Matsuura K."/>
            <person name="Barry K."/>
            <person name="Labutti K."/>
            <person name="Kuo R."/>
            <person name="Ohm R.A."/>
            <person name="Bhattacharya S.S."/>
            <person name="Shirouzu T."/>
            <person name="Yoshinaga Y."/>
            <person name="Martin F.M."/>
            <person name="Grigoriev I.V."/>
            <person name="Hibbett D.S."/>
        </authorList>
    </citation>
    <scope>NUCLEOTIDE SEQUENCE [LARGE SCALE GENOMIC DNA]</scope>
    <source>
        <strain evidence="2 3">CBS 109695</strain>
    </source>
</reference>
<gene>
    <name evidence="2" type="ORF">FIBSPDRAFT_895731</name>
</gene>
<protein>
    <submittedName>
        <fullName evidence="2">Uncharacterized protein</fullName>
    </submittedName>
</protein>
<dbReference type="OrthoDB" id="3269456at2759"/>
<dbReference type="AlphaFoldDB" id="A0A166EAV9"/>
<evidence type="ECO:0000313" key="2">
    <source>
        <dbReference type="EMBL" id="KZP15578.1"/>
    </source>
</evidence>
<accession>A0A166EAV9</accession>
<organism evidence="2 3">
    <name type="scientific">Athelia psychrophila</name>
    <dbReference type="NCBI Taxonomy" id="1759441"/>
    <lineage>
        <taxon>Eukaryota</taxon>
        <taxon>Fungi</taxon>
        <taxon>Dikarya</taxon>
        <taxon>Basidiomycota</taxon>
        <taxon>Agaricomycotina</taxon>
        <taxon>Agaricomycetes</taxon>
        <taxon>Agaricomycetidae</taxon>
        <taxon>Atheliales</taxon>
        <taxon>Atheliaceae</taxon>
        <taxon>Athelia</taxon>
    </lineage>
</organism>
<dbReference type="Proteomes" id="UP000076532">
    <property type="component" value="Unassembled WGS sequence"/>
</dbReference>